<sequence>MGRGIGRYTAALLCAAGLCVGTLSLAAGSNAAKTRPAQGMETGALAGWIVAVDAGHGGYDGGAVGRQSGVAEKGLNLDVARRLARLLQAEGAQVVMTRTDDYALCDEDPPIRKKLQDMQRRAQIVRETGAQVLLSVHMNEYGDAAQSGPQVFYREGCAAGRLLAGALQEALIAGLAPPRERAAMGGDYYILELGIPSALVECGFLSNAREEGLLLDAEYRQRVAEAICAGLLEWAALPGPRPTPLPPAQDA</sequence>
<feature type="chain" id="PRO_5039389923" evidence="2">
    <location>
        <begin position="27"/>
        <end position="251"/>
    </location>
</feature>
<reference evidence="4" key="2">
    <citation type="journal article" date="2021" name="PeerJ">
        <title>Extensive microbial diversity within the chicken gut microbiome revealed by metagenomics and culture.</title>
        <authorList>
            <person name="Gilroy R."/>
            <person name="Ravi A."/>
            <person name="Getino M."/>
            <person name="Pursley I."/>
            <person name="Horton D.L."/>
            <person name="Alikhan N.F."/>
            <person name="Baker D."/>
            <person name="Gharbi K."/>
            <person name="Hall N."/>
            <person name="Watson M."/>
            <person name="Adriaenssens E.M."/>
            <person name="Foster-Nyarko E."/>
            <person name="Jarju S."/>
            <person name="Secka A."/>
            <person name="Antonio M."/>
            <person name="Oren A."/>
            <person name="Chaudhuri R.R."/>
            <person name="La Ragione R."/>
            <person name="Hildebrand F."/>
            <person name="Pallen M.J."/>
        </authorList>
    </citation>
    <scope>NUCLEOTIDE SEQUENCE</scope>
    <source>
        <strain evidence="4">ChiSxjej2B14-6234</strain>
    </source>
</reference>
<dbReference type="Proteomes" id="UP000886887">
    <property type="component" value="Unassembled WGS sequence"/>
</dbReference>
<proteinExistence type="predicted"/>
<dbReference type="SMART" id="SM00646">
    <property type="entry name" value="Ami_3"/>
    <property type="match status" value="1"/>
</dbReference>
<dbReference type="GO" id="GO:0009253">
    <property type="term" value="P:peptidoglycan catabolic process"/>
    <property type="evidence" value="ECO:0007669"/>
    <property type="project" value="InterPro"/>
</dbReference>
<dbReference type="Gene3D" id="3.40.630.40">
    <property type="entry name" value="Zn-dependent exopeptidases"/>
    <property type="match status" value="1"/>
</dbReference>
<gene>
    <name evidence="4" type="ORF">IAB73_06560</name>
</gene>
<evidence type="ECO:0000313" key="5">
    <source>
        <dbReference type="Proteomes" id="UP000886887"/>
    </source>
</evidence>
<evidence type="ECO:0000313" key="4">
    <source>
        <dbReference type="EMBL" id="HIQ71848.1"/>
    </source>
</evidence>
<keyword evidence="2" id="KW-0732">Signal</keyword>
<protein>
    <submittedName>
        <fullName evidence="4">N-acetylmuramoyl-L-alanine amidase</fullName>
    </submittedName>
</protein>
<dbReference type="AlphaFoldDB" id="A0A9D0ZCC4"/>
<organism evidence="4 5">
    <name type="scientific">Candidatus Onthenecus intestinigallinarum</name>
    <dbReference type="NCBI Taxonomy" id="2840875"/>
    <lineage>
        <taxon>Bacteria</taxon>
        <taxon>Bacillati</taxon>
        <taxon>Bacillota</taxon>
        <taxon>Clostridia</taxon>
        <taxon>Eubacteriales</taxon>
        <taxon>Candidatus Onthenecus</taxon>
    </lineage>
</organism>
<name>A0A9D0ZCC4_9FIRM</name>
<reference evidence="4" key="1">
    <citation type="submission" date="2020-10" db="EMBL/GenBank/DDBJ databases">
        <authorList>
            <person name="Gilroy R."/>
        </authorList>
    </citation>
    <scope>NUCLEOTIDE SEQUENCE</scope>
    <source>
        <strain evidence="4">ChiSxjej2B14-6234</strain>
    </source>
</reference>
<dbReference type="GO" id="GO:0030288">
    <property type="term" value="C:outer membrane-bounded periplasmic space"/>
    <property type="evidence" value="ECO:0007669"/>
    <property type="project" value="TreeGrafter"/>
</dbReference>
<evidence type="ECO:0000256" key="2">
    <source>
        <dbReference type="SAM" id="SignalP"/>
    </source>
</evidence>
<dbReference type="SUPFAM" id="SSF53187">
    <property type="entry name" value="Zn-dependent exopeptidases"/>
    <property type="match status" value="1"/>
</dbReference>
<evidence type="ECO:0000256" key="1">
    <source>
        <dbReference type="ARBA" id="ARBA00022801"/>
    </source>
</evidence>
<dbReference type="InterPro" id="IPR002508">
    <property type="entry name" value="MurNAc-LAA_cat"/>
</dbReference>
<dbReference type="EMBL" id="DVFJ01000020">
    <property type="protein sequence ID" value="HIQ71848.1"/>
    <property type="molecule type" value="Genomic_DNA"/>
</dbReference>
<dbReference type="InterPro" id="IPR050695">
    <property type="entry name" value="N-acetylmuramoyl_amidase_3"/>
</dbReference>
<keyword evidence="1" id="KW-0378">Hydrolase</keyword>
<dbReference type="GO" id="GO:0008745">
    <property type="term" value="F:N-acetylmuramoyl-L-alanine amidase activity"/>
    <property type="evidence" value="ECO:0007669"/>
    <property type="project" value="InterPro"/>
</dbReference>
<feature type="signal peptide" evidence="2">
    <location>
        <begin position="1"/>
        <end position="26"/>
    </location>
</feature>
<dbReference type="PANTHER" id="PTHR30404:SF0">
    <property type="entry name" value="N-ACETYLMURAMOYL-L-ALANINE AMIDASE AMIC"/>
    <property type="match status" value="1"/>
</dbReference>
<comment type="caution">
    <text evidence="4">The sequence shown here is derived from an EMBL/GenBank/DDBJ whole genome shotgun (WGS) entry which is preliminary data.</text>
</comment>
<dbReference type="CDD" id="cd02696">
    <property type="entry name" value="MurNAc-LAA"/>
    <property type="match status" value="1"/>
</dbReference>
<feature type="domain" description="MurNAc-LAA" evidence="3">
    <location>
        <begin position="122"/>
        <end position="232"/>
    </location>
</feature>
<accession>A0A9D0ZCC4</accession>
<evidence type="ECO:0000259" key="3">
    <source>
        <dbReference type="SMART" id="SM00646"/>
    </source>
</evidence>
<dbReference type="Pfam" id="PF01520">
    <property type="entry name" value="Amidase_3"/>
    <property type="match status" value="1"/>
</dbReference>
<dbReference type="PANTHER" id="PTHR30404">
    <property type="entry name" value="N-ACETYLMURAMOYL-L-ALANINE AMIDASE"/>
    <property type="match status" value="1"/>
</dbReference>